<dbReference type="PROSITE" id="PS01117">
    <property type="entry name" value="HTH_MARR_1"/>
    <property type="match status" value="1"/>
</dbReference>
<dbReference type="InterPro" id="IPR039422">
    <property type="entry name" value="MarR/SlyA-like"/>
</dbReference>
<dbReference type="PROSITE" id="PS50995">
    <property type="entry name" value="HTH_MARR_2"/>
    <property type="match status" value="1"/>
</dbReference>
<accession>A0ABW5HP81</accession>
<proteinExistence type="predicted"/>
<dbReference type="Proteomes" id="UP001597483">
    <property type="component" value="Unassembled WGS sequence"/>
</dbReference>
<dbReference type="Gene3D" id="1.10.10.10">
    <property type="entry name" value="Winged helix-like DNA-binding domain superfamily/Winged helix DNA-binding domain"/>
    <property type="match status" value="1"/>
</dbReference>
<keyword evidence="2" id="KW-0238">DNA-binding</keyword>
<dbReference type="InterPro" id="IPR023187">
    <property type="entry name" value="Tscrpt_reg_MarR-type_CS"/>
</dbReference>
<gene>
    <name evidence="5" type="ORF">ACFSVL_45995</name>
</gene>
<organism evidence="5 6">
    <name type="scientific">Amycolatopsis silviterrae</name>
    <dbReference type="NCBI Taxonomy" id="1656914"/>
    <lineage>
        <taxon>Bacteria</taxon>
        <taxon>Bacillati</taxon>
        <taxon>Actinomycetota</taxon>
        <taxon>Actinomycetes</taxon>
        <taxon>Pseudonocardiales</taxon>
        <taxon>Pseudonocardiaceae</taxon>
        <taxon>Amycolatopsis</taxon>
    </lineage>
</organism>
<reference evidence="6" key="1">
    <citation type="journal article" date="2019" name="Int. J. Syst. Evol. Microbiol.">
        <title>The Global Catalogue of Microorganisms (GCM) 10K type strain sequencing project: providing services to taxonomists for standard genome sequencing and annotation.</title>
        <authorList>
            <consortium name="The Broad Institute Genomics Platform"/>
            <consortium name="The Broad Institute Genome Sequencing Center for Infectious Disease"/>
            <person name="Wu L."/>
            <person name="Ma J."/>
        </authorList>
    </citation>
    <scope>NUCLEOTIDE SEQUENCE [LARGE SCALE GENOMIC DNA]</scope>
    <source>
        <strain evidence="6">CGMCC 4.7641</strain>
    </source>
</reference>
<sequence>MDAMLGPRQGLLLRRLDGSGQAEFAMGLLATARRIDDAYNELLVRHDLSGGRFAALLAVGEAPGITPARLSEELEVKRATVTGLIDGLVKRGFVVRGSDEADRRVQTLTITPDGEQRVKDVLPLVEQWLCGLTSGIEGNGRKTAWRLLSRIHDNLGESTGD</sequence>
<evidence type="ECO:0000256" key="1">
    <source>
        <dbReference type="ARBA" id="ARBA00023015"/>
    </source>
</evidence>
<dbReference type="InterPro" id="IPR036388">
    <property type="entry name" value="WH-like_DNA-bd_sf"/>
</dbReference>
<dbReference type="SMART" id="SM00347">
    <property type="entry name" value="HTH_MARR"/>
    <property type="match status" value="1"/>
</dbReference>
<dbReference type="PANTHER" id="PTHR33164">
    <property type="entry name" value="TRANSCRIPTIONAL REGULATOR, MARR FAMILY"/>
    <property type="match status" value="1"/>
</dbReference>
<keyword evidence="1" id="KW-0805">Transcription regulation</keyword>
<dbReference type="RefSeq" id="WP_378314403.1">
    <property type="nucleotide sequence ID" value="NZ_JBHUKS010000041.1"/>
</dbReference>
<dbReference type="InterPro" id="IPR036390">
    <property type="entry name" value="WH_DNA-bd_sf"/>
</dbReference>
<keyword evidence="3" id="KW-0804">Transcription</keyword>
<dbReference type="InterPro" id="IPR000835">
    <property type="entry name" value="HTH_MarR-typ"/>
</dbReference>
<protein>
    <submittedName>
        <fullName evidence="5">MarR family winged helix-turn-helix transcriptional regulator</fullName>
    </submittedName>
</protein>
<feature type="domain" description="HTH marR-type" evidence="4">
    <location>
        <begin position="21"/>
        <end position="153"/>
    </location>
</feature>
<dbReference type="PANTHER" id="PTHR33164:SF57">
    <property type="entry name" value="MARR-FAMILY TRANSCRIPTIONAL REGULATOR"/>
    <property type="match status" value="1"/>
</dbReference>
<evidence type="ECO:0000313" key="6">
    <source>
        <dbReference type="Proteomes" id="UP001597483"/>
    </source>
</evidence>
<evidence type="ECO:0000256" key="2">
    <source>
        <dbReference type="ARBA" id="ARBA00023125"/>
    </source>
</evidence>
<evidence type="ECO:0000259" key="4">
    <source>
        <dbReference type="PROSITE" id="PS50995"/>
    </source>
</evidence>
<evidence type="ECO:0000313" key="5">
    <source>
        <dbReference type="EMBL" id="MFD2474831.1"/>
    </source>
</evidence>
<dbReference type="SUPFAM" id="SSF46785">
    <property type="entry name" value="Winged helix' DNA-binding domain"/>
    <property type="match status" value="1"/>
</dbReference>
<comment type="caution">
    <text evidence="5">The sequence shown here is derived from an EMBL/GenBank/DDBJ whole genome shotgun (WGS) entry which is preliminary data.</text>
</comment>
<dbReference type="EMBL" id="JBHUKS010000041">
    <property type="protein sequence ID" value="MFD2474831.1"/>
    <property type="molecule type" value="Genomic_DNA"/>
</dbReference>
<keyword evidence="6" id="KW-1185">Reference proteome</keyword>
<dbReference type="Pfam" id="PF12802">
    <property type="entry name" value="MarR_2"/>
    <property type="match status" value="1"/>
</dbReference>
<name>A0ABW5HP81_9PSEU</name>
<dbReference type="PRINTS" id="PR00598">
    <property type="entry name" value="HTHMARR"/>
</dbReference>
<evidence type="ECO:0000256" key="3">
    <source>
        <dbReference type="ARBA" id="ARBA00023163"/>
    </source>
</evidence>